<dbReference type="PRINTS" id="PR00155">
    <property type="entry name" value="AMICYANIN"/>
</dbReference>
<sequence length="262" mass="27732">MDSHRDSATIQYTIMKTTRRQFVRLLGAGATATAGLTQTAAAQQAPVVKMGNNYFDPIGLSVEPGTTVRFEIAAGAHSATTYDERIPAEASPFDSGVISQGTYEYTFETPGTYDYYCIPHKSLGMVGRIVVGEPGGPAEETPIPDGDVPSSDDIVQQGAIPYGSDSSTEGATGGWMMGPGMGPGMMSGGSRGRLYGLPLVGGALGMLGILGGGLYWALTRSSAKSAADDSAMAVLRSRYARGEIDDEEFQQRRQRLKDEPER</sequence>
<keyword evidence="3" id="KW-0813">Transport</keyword>
<dbReference type="InterPro" id="IPR000923">
    <property type="entry name" value="BlueCu_1"/>
</dbReference>
<evidence type="ECO:0000256" key="4">
    <source>
        <dbReference type="ARBA" id="ARBA00022723"/>
    </source>
</evidence>
<dbReference type="GO" id="GO:0046872">
    <property type="term" value="F:metal ion binding"/>
    <property type="evidence" value="ECO:0007669"/>
    <property type="project" value="UniProtKB-KW"/>
</dbReference>
<keyword evidence="7 9" id="KW-0186">Copper</keyword>
<dbReference type="InterPro" id="IPR028871">
    <property type="entry name" value="BlueCu_1_BS"/>
</dbReference>
<keyword evidence="11" id="KW-1133">Transmembrane helix</keyword>
<evidence type="ECO:0000256" key="5">
    <source>
        <dbReference type="ARBA" id="ARBA00022764"/>
    </source>
</evidence>
<feature type="transmembrane region" description="Helical" evidence="11">
    <location>
        <begin position="194"/>
        <end position="218"/>
    </location>
</feature>
<dbReference type="CDD" id="cd04220">
    <property type="entry name" value="Halocyanin"/>
    <property type="match status" value="1"/>
</dbReference>
<comment type="subcellular location">
    <subcellularLocation>
        <location evidence="1">Membrane</location>
    </subcellularLocation>
    <subcellularLocation>
        <location evidence="2">Periplasm</location>
    </subcellularLocation>
</comment>
<keyword evidence="15" id="KW-1185">Reference proteome</keyword>
<keyword evidence="8 11" id="KW-0472">Membrane</keyword>
<evidence type="ECO:0000256" key="10">
    <source>
        <dbReference type="SAM" id="MobiDB-lite"/>
    </source>
</evidence>
<evidence type="ECO:0000256" key="9">
    <source>
        <dbReference type="PIRSR" id="PIRSR602386-1"/>
    </source>
</evidence>
<dbReference type="Gene3D" id="2.60.40.420">
    <property type="entry name" value="Cupredoxins - blue copper proteins"/>
    <property type="match status" value="1"/>
</dbReference>
<feature type="region of interest" description="Disordered" evidence="10">
    <location>
        <begin position="243"/>
        <end position="262"/>
    </location>
</feature>
<dbReference type="SUPFAM" id="SSF49503">
    <property type="entry name" value="Cupredoxins"/>
    <property type="match status" value="1"/>
</dbReference>
<dbReference type="InterPro" id="IPR018649">
    <property type="entry name" value="SHOCT"/>
</dbReference>
<dbReference type="PANTHER" id="PTHR34192">
    <property type="entry name" value="PLASTOCYANIN MAJOR ISOFORM, CHLOROPLASTIC-RELATED"/>
    <property type="match status" value="1"/>
</dbReference>
<evidence type="ECO:0000256" key="11">
    <source>
        <dbReference type="SAM" id="Phobius"/>
    </source>
</evidence>
<evidence type="ECO:0000313" key="15">
    <source>
        <dbReference type="Proteomes" id="UP001596460"/>
    </source>
</evidence>
<proteinExistence type="predicted"/>
<dbReference type="Pfam" id="PF09851">
    <property type="entry name" value="SHOCT"/>
    <property type="match status" value="1"/>
</dbReference>
<reference evidence="14 15" key="1">
    <citation type="journal article" date="2019" name="Int. J. Syst. Evol. Microbiol.">
        <title>The Global Catalogue of Microorganisms (GCM) 10K type strain sequencing project: providing services to taxonomists for standard genome sequencing and annotation.</title>
        <authorList>
            <consortium name="The Broad Institute Genomics Platform"/>
            <consortium name="The Broad Institute Genome Sequencing Center for Infectious Disease"/>
            <person name="Wu L."/>
            <person name="Ma J."/>
        </authorList>
    </citation>
    <scope>NUCLEOTIDE SEQUENCE [LARGE SCALE GENOMIC DNA]</scope>
    <source>
        <strain evidence="14 15">DSM 26526</strain>
    </source>
</reference>
<evidence type="ECO:0000259" key="13">
    <source>
        <dbReference type="Pfam" id="PF09851"/>
    </source>
</evidence>
<feature type="domain" description="SHOCT" evidence="13">
    <location>
        <begin position="231"/>
        <end position="256"/>
    </location>
</feature>
<dbReference type="RefSeq" id="WP_390245793.1">
    <property type="nucleotide sequence ID" value="NZ_JBHTAB010000008.1"/>
</dbReference>
<feature type="domain" description="Blue (type 1) copper" evidence="12">
    <location>
        <begin position="51"/>
        <end position="131"/>
    </location>
</feature>
<evidence type="ECO:0000256" key="3">
    <source>
        <dbReference type="ARBA" id="ARBA00022448"/>
    </source>
</evidence>
<feature type="binding site" evidence="9">
    <location>
        <position position="120"/>
    </location>
    <ligand>
        <name>Cu cation</name>
        <dbReference type="ChEBI" id="CHEBI:23378"/>
    </ligand>
</feature>
<dbReference type="InterPro" id="IPR006311">
    <property type="entry name" value="TAT_signal"/>
</dbReference>
<evidence type="ECO:0000259" key="12">
    <source>
        <dbReference type="Pfam" id="PF00127"/>
    </source>
</evidence>
<feature type="binding site" evidence="9">
    <location>
        <position position="125"/>
    </location>
    <ligand>
        <name>Cu cation</name>
        <dbReference type="ChEBI" id="CHEBI:23378"/>
    </ligand>
</feature>
<evidence type="ECO:0000313" key="14">
    <source>
        <dbReference type="EMBL" id="MFC7130498.1"/>
    </source>
</evidence>
<dbReference type="EMBL" id="JBHTAB010000008">
    <property type="protein sequence ID" value="MFC7130498.1"/>
    <property type="molecule type" value="Genomic_DNA"/>
</dbReference>
<keyword evidence="5" id="KW-0574">Periplasm</keyword>
<accession>A0ABD5XL55</accession>
<dbReference type="Proteomes" id="UP001596460">
    <property type="component" value="Unassembled WGS sequence"/>
</dbReference>
<evidence type="ECO:0000256" key="7">
    <source>
        <dbReference type="ARBA" id="ARBA00023008"/>
    </source>
</evidence>
<evidence type="ECO:0000256" key="8">
    <source>
        <dbReference type="ARBA" id="ARBA00023136"/>
    </source>
</evidence>
<keyword evidence="11" id="KW-0812">Transmembrane</keyword>
<dbReference type="AlphaFoldDB" id="A0ABD5XL55"/>
<dbReference type="GO" id="GO:0016020">
    <property type="term" value="C:membrane"/>
    <property type="evidence" value="ECO:0007669"/>
    <property type="project" value="UniProtKB-SubCell"/>
</dbReference>
<dbReference type="PROSITE" id="PS00196">
    <property type="entry name" value="COPPER_BLUE"/>
    <property type="match status" value="1"/>
</dbReference>
<dbReference type="InterPro" id="IPR008972">
    <property type="entry name" value="Cupredoxin"/>
</dbReference>
<dbReference type="PANTHER" id="PTHR34192:SF10">
    <property type="entry name" value="PLASTOCYANIN MAJOR ISOFORM, CHLOROPLASTIC-RELATED"/>
    <property type="match status" value="1"/>
</dbReference>
<comment type="caution">
    <text evidence="14">The sequence shown here is derived from an EMBL/GenBank/DDBJ whole genome shotgun (WGS) entry which is preliminary data.</text>
</comment>
<dbReference type="Pfam" id="PF00127">
    <property type="entry name" value="Copper-bind"/>
    <property type="match status" value="1"/>
</dbReference>
<dbReference type="InterPro" id="IPR002386">
    <property type="entry name" value="Amicyanin/Pseudoazurin"/>
</dbReference>
<comment type="cofactor">
    <cofactor evidence="9">
        <name>Cu cation</name>
        <dbReference type="ChEBI" id="CHEBI:23378"/>
    </cofactor>
    <text evidence="9">Binds 1 copper ion per subunit.</text>
</comment>
<dbReference type="GO" id="GO:0042597">
    <property type="term" value="C:periplasmic space"/>
    <property type="evidence" value="ECO:0007669"/>
    <property type="project" value="UniProtKB-SubCell"/>
</dbReference>
<organism evidence="14 15">
    <name type="scientific">Haloferax chudinovii</name>
    <dbReference type="NCBI Taxonomy" id="1109010"/>
    <lineage>
        <taxon>Archaea</taxon>
        <taxon>Methanobacteriati</taxon>
        <taxon>Methanobacteriota</taxon>
        <taxon>Stenosarchaea group</taxon>
        <taxon>Halobacteria</taxon>
        <taxon>Halobacteriales</taxon>
        <taxon>Haloferacaceae</taxon>
        <taxon>Haloferax</taxon>
    </lineage>
</organism>
<feature type="binding site" evidence="9">
    <location>
        <position position="117"/>
    </location>
    <ligand>
        <name>Cu cation</name>
        <dbReference type="ChEBI" id="CHEBI:23378"/>
    </ligand>
</feature>
<evidence type="ECO:0000256" key="1">
    <source>
        <dbReference type="ARBA" id="ARBA00004370"/>
    </source>
</evidence>
<keyword evidence="4 9" id="KW-0479">Metal-binding</keyword>
<dbReference type="PROSITE" id="PS51318">
    <property type="entry name" value="TAT"/>
    <property type="match status" value="1"/>
</dbReference>
<evidence type="ECO:0000256" key="6">
    <source>
        <dbReference type="ARBA" id="ARBA00022982"/>
    </source>
</evidence>
<protein>
    <submittedName>
        <fullName evidence="14">Plastocyanin/azurin family copper-binding protein</fullName>
    </submittedName>
</protein>
<feature type="binding site" evidence="9">
    <location>
        <position position="77"/>
    </location>
    <ligand>
        <name>Cu cation</name>
        <dbReference type="ChEBI" id="CHEBI:23378"/>
    </ligand>
</feature>
<gene>
    <name evidence="14" type="ORF">ACFQI8_13985</name>
</gene>
<evidence type="ECO:0000256" key="2">
    <source>
        <dbReference type="ARBA" id="ARBA00004418"/>
    </source>
</evidence>
<name>A0ABD5XL55_9EURY</name>
<keyword evidence="6" id="KW-0249">Electron transport</keyword>